<dbReference type="Gene3D" id="3.40.50.300">
    <property type="entry name" value="P-loop containing nucleotide triphosphate hydrolases"/>
    <property type="match status" value="1"/>
</dbReference>
<dbReference type="SUPFAM" id="SSF53300">
    <property type="entry name" value="vWA-like"/>
    <property type="match status" value="1"/>
</dbReference>
<dbReference type="InterPro" id="IPR027417">
    <property type="entry name" value="P-loop_NTPase"/>
</dbReference>
<comment type="caution">
    <text evidence="2">The sequence shown here is derived from an EMBL/GenBank/DDBJ whole genome shotgun (WGS) entry which is preliminary data.</text>
</comment>
<dbReference type="CDD" id="cd00198">
    <property type="entry name" value="vWFA"/>
    <property type="match status" value="1"/>
</dbReference>
<dbReference type="PROSITE" id="PS50234">
    <property type="entry name" value="VWFA"/>
    <property type="match status" value="1"/>
</dbReference>
<evidence type="ECO:0000313" key="3">
    <source>
        <dbReference type="Proteomes" id="UP000681720"/>
    </source>
</evidence>
<dbReference type="AlphaFoldDB" id="A0A8S2L8Q3"/>
<name>A0A8S2L8Q3_9BILA</name>
<organism evidence="2 3">
    <name type="scientific">Rotaria magnacalcarata</name>
    <dbReference type="NCBI Taxonomy" id="392030"/>
    <lineage>
        <taxon>Eukaryota</taxon>
        <taxon>Metazoa</taxon>
        <taxon>Spiralia</taxon>
        <taxon>Gnathifera</taxon>
        <taxon>Rotifera</taxon>
        <taxon>Eurotatoria</taxon>
        <taxon>Bdelloidea</taxon>
        <taxon>Philodinida</taxon>
        <taxon>Philodinidae</taxon>
        <taxon>Rotaria</taxon>
    </lineage>
</organism>
<dbReference type="Pfam" id="PF00092">
    <property type="entry name" value="VWA"/>
    <property type="match status" value="1"/>
</dbReference>
<proteinExistence type="predicted"/>
<dbReference type="InterPro" id="IPR002035">
    <property type="entry name" value="VWF_A"/>
</dbReference>
<dbReference type="SUPFAM" id="SSF52540">
    <property type="entry name" value="P-loop containing nucleoside triphosphate hydrolases"/>
    <property type="match status" value="1"/>
</dbReference>
<dbReference type="Proteomes" id="UP000681720">
    <property type="component" value="Unassembled WGS sequence"/>
</dbReference>
<sequence length="1200" mass="138924">MIKLNRGDFDCVMLLDTEGLLSKERNDPEYDRRLIVFCLAMSHLVIINVLKDIDASLTKMLIVCADSLQKLGVSNAHRPLVHIILNQQSNPDKELKVFNTIIGELVKVNLQEQIPLNKENFHTLPSAFKEDRLPEDQTGATIWHSDPNFIEKAQGLCKRLVDAAAQTLQHVQEQFIDPVRWIKYAETVLDVLREYPDMTYFNDIKEQRDYDLISDQIWVKLKETFTTDLRTKLFGQVIGKSVKDTERDFEEEFSKLEGPKASVACGFQEQIPGETLLDWLEVELKHAKASDDLRQRLKAFLKIQIGSRLRAWREAAIMNNRRRQLEGIVSQGKEQFQKAIQTTIEAVRKRDFSHLKKLIPHVDERDLGDIQNTIQNSYRLTTNQAGFIFDEMFKETESSVSNAFYFDEQLQSCLELVYRNYNIFEKNDLPDFTVLADETTTFTRNTIEQFKYLHVPTLLQEYEQYQSDQITYLRNFILNKASESSTSDTNVSIWRELLQIKRSFDEICTVTKRVIISDPTNVHRQQIDIDLVHEVVTKIRDHIKKINNELDKFKLAVSKYYRGTMYAYTILISTKFYYDEQFHFFDDILQKLRLEVPGWRTYFITMVTQDQNNDARFAEIFVKAFVDLVTVDFIQKGEAEIQTQIAGQDKFYNRKTMLQAADMEASTKTPEEICEYFKNPEKIINDTFKKNWDVTNRAIKNIIATLNANYRSTIIQFLQHFEEMKPVLYTYKANETTFITKFVTTSTASDDLNILYKGKCVSSLLRAYFCQQNPLPSKIQLSNVTYQVSDEGMKMLREFPHSQENTSKILLRMTATFDAMSILNLADFAEQCVKRKDSALEAFKNNAETIHTKLQQCADDMKRKFEGKQCKETCPSCHRICDVDHTTFTSLVGTPGNLHDCQLGHWYRALSGMVWDYIDATTGLYEASVLRCEEVSDSHIIMTEDGLKTWAAIKADIKHKMWEWNRTAVHRQTGGQTNYISLWSRAGKVWCENLKNYRPESKFEKIHFVTANTTLSTRSNHYICLLDGSGSMQGSRWTFLMKAVRELVNIRKSKGPDDAASFVIFSDDAQTHGFEFKAIRSLTDIDLKRLEGLMPGSGTNFDVAFKKSHDLLTIARTNARVCNMRHVIIFLTDGEPSSPQEPWKFLEPLRTMIKAFWILPCETNTLDKLKKIEEHMRGEMKKSLNADQLVAAFNEIASTT</sequence>
<feature type="domain" description="VWFA" evidence="1">
    <location>
        <begin position="1021"/>
        <end position="1200"/>
    </location>
</feature>
<evidence type="ECO:0000259" key="1">
    <source>
        <dbReference type="PROSITE" id="PS50234"/>
    </source>
</evidence>
<dbReference type="InterPro" id="IPR036465">
    <property type="entry name" value="vWFA_dom_sf"/>
</dbReference>
<protein>
    <recommendedName>
        <fullName evidence="1">VWFA domain-containing protein</fullName>
    </recommendedName>
</protein>
<gene>
    <name evidence="2" type="ORF">GIL414_LOCUS5928</name>
</gene>
<dbReference type="EMBL" id="CAJOBJ010001628">
    <property type="protein sequence ID" value="CAF3888651.1"/>
    <property type="molecule type" value="Genomic_DNA"/>
</dbReference>
<reference evidence="2" key="1">
    <citation type="submission" date="2021-02" db="EMBL/GenBank/DDBJ databases">
        <authorList>
            <person name="Nowell W R."/>
        </authorList>
    </citation>
    <scope>NUCLEOTIDE SEQUENCE</scope>
</reference>
<accession>A0A8S2L8Q3</accession>
<evidence type="ECO:0000313" key="2">
    <source>
        <dbReference type="EMBL" id="CAF3888651.1"/>
    </source>
</evidence>
<dbReference type="Gene3D" id="3.40.50.410">
    <property type="entry name" value="von Willebrand factor, type A domain"/>
    <property type="match status" value="1"/>
</dbReference>